<keyword evidence="2" id="KW-0548">Nucleotidyltransferase</keyword>
<dbReference type="PANTHER" id="PTHR33116">
    <property type="entry name" value="REVERSE TRANSCRIPTASE ZINC-BINDING DOMAIN-CONTAINING PROTEIN-RELATED-RELATED"/>
    <property type="match status" value="1"/>
</dbReference>
<comment type="caution">
    <text evidence="2">The sequence shown here is derived from an EMBL/GenBank/DDBJ whole genome shotgun (WGS) entry which is preliminary data.</text>
</comment>
<evidence type="ECO:0000313" key="3">
    <source>
        <dbReference type="Proteomes" id="UP000634136"/>
    </source>
</evidence>
<name>A0A835CJF2_9FABA</name>
<evidence type="ECO:0000256" key="1">
    <source>
        <dbReference type="SAM" id="MobiDB-lite"/>
    </source>
</evidence>
<keyword evidence="2" id="KW-0695">RNA-directed DNA polymerase</keyword>
<gene>
    <name evidence="2" type="ORF">G2W53_003620</name>
</gene>
<proteinExistence type="predicted"/>
<dbReference type="GO" id="GO:0003964">
    <property type="term" value="F:RNA-directed DNA polymerase activity"/>
    <property type="evidence" value="ECO:0007669"/>
    <property type="project" value="UniProtKB-KW"/>
</dbReference>
<protein>
    <submittedName>
        <fullName evidence="2">Reverse transcriptase</fullName>
    </submittedName>
</protein>
<dbReference type="AlphaFoldDB" id="A0A835CJF2"/>
<keyword evidence="3" id="KW-1185">Reference proteome</keyword>
<dbReference type="PANTHER" id="PTHR33116:SF86">
    <property type="entry name" value="REVERSE TRANSCRIPTASE DOMAIN-CONTAINING PROTEIN"/>
    <property type="match status" value="1"/>
</dbReference>
<evidence type="ECO:0000313" key="2">
    <source>
        <dbReference type="EMBL" id="KAF7841322.1"/>
    </source>
</evidence>
<sequence length="225" mass="25805">MKSAPVAVTMNVPYKQPKDAYGKMKTKSSPLADEEKDQEPPPKKPKVLLQQQEDPLLYNDQQDMIIDAAQLLHSCFEGFRKEFIRDFLKLAPNHLDHLSKPFTRMEIEIVLFQMNGSKAPGPDGMPPIFFQQFWDMVVNHLGKYLGGFIEGPNPDKQNYALIMTYLQQRLTGWKSSMLSQAARYTLIQSVLESIPIYLMHFTVLTDKEARSCDSIINNFFWGELG</sequence>
<dbReference type="OrthoDB" id="1938625at2759"/>
<dbReference type="EMBL" id="JAAIUW010000002">
    <property type="protein sequence ID" value="KAF7841322.1"/>
    <property type="molecule type" value="Genomic_DNA"/>
</dbReference>
<accession>A0A835CJF2</accession>
<organism evidence="2 3">
    <name type="scientific">Senna tora</name>
    <dbReference type="NCBI Taxonomy" id="362788"/>
    <lineage>
        <taxon>Eukaryota</taxon>
        <taxon>Viridiplantae</taxon>
        <taxon>Streptophyta</taxon>
        <taxon>Embryophyta</taxon>
        <taxon>Tracheophyta</taxon>
        <taxon>Spermatophyta</taxon>
        <taxon>Magnoliopsida</taxon>
        <taxon>eudicotyledons</taxon>
        <taxon>Gunneridae</taxon>
        <taxon>Pentapetalae</taxon>
        <taxon>rosids</taxon>
        <taxon>fabids</taxon>
        <taxon>Fabales</taxon>
        <taxon>Fabaceae</taxon>
        <taxon>Caesalpinioideae</taxon>
        <taxon>Cassia clade</taxon>
        <taxon>Senna</taxon>
    </lineage>
</organism>
<keyword evidence="2" id="KW-0808">Transferase</keyword>
<dbReference type="Proteomes" id="UP000634136">
    <property type="component" value="Unassembled WGS sequence"/>
</dbReference>
<reference evidence="2" key="1">
    <citation type="submission" date="2020-09" db="EMBL/GenBank/DDBJ databases">
        <title>Genome-Enabled Discovery of Anthraquinone Biosynthesis in Senna tora.</title>
        <authorList>
            <person name="Kang S.-H."/>
            <person name="Pandey R.P."/>
            <person name="Lee C.-M."/>
            <person name="Sim J.-S."/>
            <person name="Jeong J.-T."/>
            <person name="Choi B.-S."/>
            <person name="Jung M."/>
            <person name="Ginzburg D."/>
            <person name="Zhao K."/>
            <person name="Won S.Y."/>
            <person name="Oh T.-J."/>
            <person name="Yu Y."/>
            <person name="Kim N.-H."/>
            <person name="Lee O.R."/>
            <person name="Lee T.-H."/>
            <person name="Bashyal P."/>
            <person name="Kim T.-S."/>
            <person name="Lee W.-H."/>
            <person name="Kawkins C."/>
            <person name="Kim C.-K."/>
            <person name="Kim J.S."/>
            <person name="Ahn B.O."/>
            <person name="Rhee S.Y."/>
            <person name="Sohng J.K."/>
        </authorList>
    </citation>
    <scope>NUCLEOTIDE SEQUENCE</scope>
    <source>
        <tissue evidence="2">Leaf</tissue>
    </source>
</reference>
<feature type="region of interest" description="Disordered" evidence="1">
    <location>
        <begin position="17"/>
        <end position="46"/>
    </location>
</feature>